<reference evidence="2" key="1">
    <citation type="journal article" date="2014" name="Int. J. Syst. Evol. Microbiol.">
        <title>Complete genome sequence of Corynebacterium casei LMG S-19264T (=DSM 44701T), isolated from a smear-ripened cheese.</title>
        <authorList>
            <consortium name="US DOE Joint Genome Institute (JGI-PGF)"/>
            <person name="Walter F."/>
            <person name="Albersmeier A."/>
            <person name="Kalinowski J."/>
            <person name="Ruckert C."/>
        </authorList>
    </citation>
    <scope>NUCLEOTIDE SEQUENCE</scope>
    <source>
        <strain evidence="2">CGMCC 1.15360</strain>
    </source>
</reference>
<evidence type="ECO:0000313" key="2">
    <source>
        <dbReference type="EMBL" id="GGD82092.1"/>
    </source>
</evidence>
<accession>A0A916Z9B0</accession>
<keyword evidence="3" id="KW-1185">Reference proteome</keyword>
<dbReference type="AlphaFoldDB" id="A0A916Z9B0"/>
<sequence length="479" mass="51896">MTKQMKFRPRIRRIVGVALSALACGSMAATPAYANVEGELNSFFNEMGVAGNVTGPSAYQGQAAGYYTGGGIWSRFPQKSVSPVNIQLPSAKAGCGGIDLFTGSFSFINSDEIVSMMKAVANNALGFAFQLAIKSISPQISNVIEEMSQKAQQLNQFNMNSCEIAQGLVGGLWGKNQGRDSEVCKAIANSQGWATDWARSRQNCNAGGERESTIAKNTDATIPAKSYNYTWDMLKQNYPSMDKEFREYLMSLVGTVIYIRPATDADSATYSFKGVGDKALLTALIDGTGSTTTQMLNCPDDDCLTPTMKNLNVSTTIALKTRVYNMLVTIHGKIRTDSALDGNEIGLLGATSLPLYKIMTVSAASEFGGMSDSDLQMLAEVVAVDMVETIADVFYGYVRAGQGTFHNADEETLGQWRDQISSVRDALKGYGENTSQRMARTQVFLDRTVFLERTIRNRLSPQMSAALSFSTAMSKQGVQ</sequence>
<organism evidence="2 3">
    <name type="scientific">Croceicoccus mobilis</name>
    <dbReference type="NCBI Taxonomy" id="1703339"/>
    <lineage>
        <taxon>Bacteria</taxon>
        <taxon>Pseudomonadati</taxon>
        <taxon>Pseudomonadota</taxon>
        <taxon>Alphaproteobacteria</taxon>
        <taxon>Sphingomonadales</taxon>
        <taxon>Erythrobacteraceae</taxon>
        <taxon>Croceicoccus</taxon>
    </lineage>
</organism>
<dbReference type="EMBL" id="BMIP01000011">
    <property type="protein sequence ID" value="GGD82092.1"/>
    <property type="molecule type" value="Genomic_DNA"/>
</dbReference>
<reference evidence="2" key="2">
    <citation type="submission" date="2020-09" db="EMBL/GenBank/DDBJ databases">
        <authorList>
            <person name="Sun Q."/>
            <person name="Zhou Y."/>
        </authorList>
    </citation>
    <scope>NUCLEOTIDE SEQUENCE</scope>
    <source>
        <strain evidence="2">CGMCC 1.15360</strain>
    </source>
</reference>
<comment type="caution">
    <text evidence="2">The sequence shown here is derived from an EMBL/GenBank/DDBJ whole genome shotgun (WGS) entry which is preliminary data.</text>
</comment>
<feature type="signal peptide" evidence="1">
    <location>
        <begin position="1"/>
        <end position="28"/>
    </location>
</feature>
<dbReference type="PROSITE" id="PS51257">
    <property type="entry name" value="PROKAR_LIPOPROTEIN"/>
    <property type="match status" value="1"/>
</dbReference>
<dbReference type="Proteomes" id="UP000612349">
    <property type="component" value="Unassembled WGS sequence"/>
</dbReference>
<evidence type="ECO:0000256" key="1">
    <source>
        <dbReference type="SAM" id="SignalP"/>
    </source>
</evidence>
<keyword evidence="1" id="KW-0732">Signal</keyword>
<name>A0A916Z9B0_9SPHN</name>
<dbReference type="Pfam" id="PF06122">
    <property type="entry name" value="TraH"/>
    <property type="match status" value="1"/>
</dbReference>
<dbReference type="InterPro" id="IPR010927">
    <property type="entry name" value="T4SS_TraH"/>
</dbReference>
<evidence type="ECO:0000313" key="3">
    <source>
        <dbReference type="Proteomes" id="UP000612349"/>
    </source>
</evidence>
<protein>
    <submittedName>
        <fullName evidence="2">Conjugal transfer pilus assembly protein TraH</fullName>
    </submittedName>
</protein>
<proteinExistence type="predicted"/>
<dbReference type="RefSeq" id="WP_229665567.1">
    <property type="nucleotide sequence ID" value="NZ_BMIP01000011.1"/>
</dbReference>
<feature type="chain" id="PRO_5037700998" evidence="1">
    <location>
        <begin position="29"/>
        <end position="479"/>
    </location>
</feature>
<gene>
    <name evidence="2" type="ORF">GCM10010990_35060</name>
</gene>